<keyword evidence="8 10" id="KW-0472">Membrane</keyword>
<comment type="subcellular location">
    <subcellularLocation>
        <location evidence="9">Membrane</location>
        <topology evidence="9">Multi-pass membrane protein</topology>
    </subcellularLocation>
    <subcellularLocation>
        <location evidence="1">Mitochondrion inner membrane</location>
        <topology evidence="1">Multi-pass membrane protein</topology>
    </subcellularLocation>
</comment>
<sequence>MFLRTPLFVSCRISTKSNVIIQKEIYHRSLHIASRKLMRNFTIQTDQNHRVCAPIVNVNAAFSRHMSNANSKNDNELPNNPLEDHVSPTLDVELENVILDVPKPPIPLESEIVGDILGEPTFHSIGLGSWYPAGIIQQFLEILHIKAHIPWWATIVATTVCVRLLMFPLTVKMQRYSAKMHNIQPQVQYLQQQLTEARKMGDQLQACRLAYELRDLMNEKGTNPIKNMLLPFIQAPVFLSFYWALRGMVQVPVESMKYGGLSWFENLTVPDKYYLLPLFTSATLALTIEMGTDSLRIQNMGMVKYMLRAMPFVMFPFIINFEGAVLCYWLSTNVCSLVQVNILRIPVVREYFEIPKLIVHDSKKLIMSNKNFTQGFRDSWMNIKMARELNTRQIYDEIVFEKAGRGPVPKTYKINPIKSEHRDIILSKKRD</sequence>
<protein>
    <submittedName>
        <fullName evidence="13">Mitochondrial inner membrane protein OXA1L</fullName>
    </submittedName>
</protein>
<dbReference type="GO" id="GO:0005743">
    <property type="term" value="C:mitochondrial inner membrane"/>
    <property type="evidence" value="ECO:0007669"/>
    <property type="project" value="UniProtKB-SubCell"/>
</dbReference>
<dbReference type="RefSeq" id="XP_011505129.1">
    <property type="nucleotide sequence ID" value="XM_011506827.1"/>
</dbReference>
<evidence type="ECO:0000256" key="7">
    <source>
        <dbReference type="ARBA" id="ARBA00023128"/>
    </source>
</evidence>
<evidence type="ECO:0000256" key="10">
    <source>
        <dbReference type="SAM" id="Phobius"/>
    </source>
</evidence>
<evidence type="ECO:0000256" key="3">
    <source>
        <dbReference type="ARBA" id="ARBA00022692"/>
    </source>
</evidence>
<evidence type="ECO:0000256" key="6">
    <source>
        <dbReference type="ARBA" id="ARBA00022989"/>
    </source>
</evidence>
<evidence type="ECO:0000256" key="4">
    <source>
        <dbReference type="ARBA" id="ARBA00022792"/>
    </source>
</evidence>
<feature type="domain" description="Membrane insertase YidC/Oxa/ALB C-terminal" evidence="11">
    <location>
        <begin position="151"/>
        <end position="342"/>
    </location>
</feature>
<comment type="similarity">
    <text evidence="2 9">Belongs to the OXA1/ALB3/YidC family.</text>
</comment>
<feature type="transmembrane region" description="Helical" evidence="10">
    <location>
        <begin position="149"/>
        <end position="171"/>
    </location>
</feature>
<keyword evidence="4" id="KW-0999">Mitochondrion inner membrane</keyword>
<dbReference type="PANTHER" id="PTHR12428:SF66">
    <property type="entry name" value="MITOCHONDRIAL INNER MEMBRANE PROTEIN OXA1L"/>
    <property type="match status" value="1"/>
</dbReference>
<organism evidence="12 13">
    <name type="scientific">Ceratosolen solmsi marchali</name>
    <dbReference type="NCBI Taxonomy" id="326594"/>
    <lineage>
        <taxon>Eukaryota</taxon>
        <taxon>Metazoa</taxon>
        <taxon>Ecdysozoa</taxon>
        <taxon>Arthropoda</taxon>
        <taxon>Hexapoda</taxon>
        <taxon>Insecta</taxon>
        <taxon>Pterygota</taxon>
        <taxon>Neoptera</taxon>
        <taxon>Endopterygota</taxon>
        <taxon>Hymenoptera</taxon>
        <taxon>Apocrita</taxon>
        <taxon>Proctotrupomorpha</taxon>
        <taxon>Chalcidoidea</taxon>
        <taxon>Agaonidae</taxon>
        <taxon>Agaoninae</taxon>
        <taxon>Ceratosolen</taxon>
    </lineage>
</organism>
<dbReference type="GO" id="GO:0032977">
    <property type="term" value="F:membrane insertase activity"/>
    <property type="evidence" value="ECO:0007669"/>
    <property type="project" value="InterPro"/>
</dbReference>
<evidence type="ECO:0000256" key="5">
    <source>
        <dbReference type="ARBA" id="ARBA00022946"/>
    </source>
</evidence>
<dbReference type="InterPro" id="IPR028055">
    <property type="entry name" value="YidC/Oxa/ALB_C"/>
</dbReference>
<keyword evidence="6 10" id="KW-1133">Transmembrane helix</keyword>
<keyword evidence="3 9" id="KW-0812">Transmembrane</keyword>
<keyword evidence="7" id="KW-0496">Mitochondrion</keyword>
<reference evidence="13" key="1">
    <citation type="submission" date="2025-08" db="UniProtKB">
        <authorList>
            <consortium name="RefSeq"/>
        </authorList>
    </citation>
    <scope>IDENTIFICATION</scope>
</reference>
<dbReference type="PANTHER" id="PTHR12428">
    <property type="entry name" value="OXA1"/>
    <property type="match status" value="1"/>
</dbReference>
<keyword evidence="12" id="KW-1185">Reference proteome</keyword>
<name>A0AAJ6YVI3_9HYME</name>
<dbReference type="CTD" id="5018"/>
<proteinExistence type="inferred from homology"/>
<evidence type="ECO:0000256" key="9">
    <source>
        <dbReference type="RuleBase" id="RU003945"/>
    </source>
</evidence>
<dbReference type="NCBIfam" id="TIGR03592">
    <property type="entry name" value="yidC_oxa1_cterm"/>
    <property type="match status" value="1"/>
</dbReference>
<evidence type="ECO:0000313" key="12">
    <source>
        <dbReference type="Proteomes" id="UP000695007"/>
    </source>
</evidence>
<feature type="transmembrane region" description="Helical" evidence="10">
    <location>
        <begin position="312"/>
        <end position="331"/>
    </location>
</feature>
<evidence type="ECO:0000256" key="2">
    <source>
        <dbReference type="ARBA" id="ARBA00009877"/>
    </source>
</evidence>
<dbReference type="Proteomes" id="UP000695007">
    <property type="component" value="Unplaced"/>
</dbReference>
<dbReference type="InterPro" id="IPR001708">
    <property type="entry name" value="YidC/ALB3/OXA1/COX18"/>
</dbReference>
<dbReference type="AlphaFoldDB" id="A0AAJ6YVI3"/>
<evidence type="ECO:0000256" key="8">
    <source>
        <dbReference type="ARBA" id="ARBA00023136"/>
    </source>
</evidence>
<accession>A0AAJ6YVI3</accession>
<dbReference type="CDD" id="cd20069">
    <property type="entry name" value="5TM_Oxa1-like"/>
    <property type="match status" value="1"/>
</dbReference>
<feature type="transmembrane region" description="Helical" evidence="10">
    <location>
        <begin position="227"/>
        <end position="245"/>
    </location>
</feature>
<evidence type="ECO:0000259" key="11">
    <source>
        <dbReference type="Pfam" id="PF02096"/>
    </source>
</evidence>
<keyword evidence="5" id="KW-0809">Transit peptide</keyword>
<dbReference type="KEGG" id="csol:105367957"/>
<gene>
    <name evidence="13" type="primary">LOC105367957</name>
</gene>
<evidence type="ECO:0000313" key="13">
    <source>
        <dbReference type="RefSeq" id="XP_011505129.1"/>
    </source>
</evidence>
<dbReference type="GeneID" id="105367957"/>
<dbReference type="Pfam" id="PF02096">
    <property type="entry name" value="60KD_IMP"/>
    <property type="match status" value="1"/>
</dbReference>
<evidence type="ECO:0000256" key="1">
    <source>
        <dbReference type="ARBA" id="ARBA00004448"/>
    </source>
</evidence>
<dbReference type="GO" id="GO:0032979">
    <property type="term" value="P:protein insertion into mitochondrial inner membrane from matrix"/>
    <property type="evidence" value="ECO:0007669"/>
    <property type="project" value="TreeGrafter"/>
</dbReference>